<dbReference type="GO" id="GO:0003676">
    <property type="term" value="F:nucleic acid binding"/>
    <property type="evidence" value="ECO:0007669"/>
    <property type="project" value="UniProtKB-ARBA"/>
</dbReference>
<keyword evidence="8" id="KW-1185">Reference proteome</keyword>
<dbReference type="GO" id="GO:0005524">
    <property type="term" value="F:ATP binding"/>
    <property type="evidence" value="ECO:0007669"/>
    <property type="project" value="UniProtKB-KW"/>
</dbReference>
<keyword evidence="2" id="KW-0547">Nucleotide-binding</keyword>
<evidence type="ECO:0000256" key="3">
    <source>
        <dbReference type="ARBA" id="ARBA00022840"/>
    </source>
</evidence>
<dbReference type="InterPro" id="IPR051309">
    <property type="entry name" value="ABCF_ATPase"/>
</dbReference>
<keyword evidence="1" id="KW-0677">Repeat</keyword>
<dbReference type="EMBL" id="AP026802">
    <property type="protein sequence ID" value="BDR58765.1"/>
    <property type="molecule type" value="Genomic_DNA"/>
</dbReference>
<name>A0AAU9DB22_9LACO</name>
<dbReference type="Proteomes" id="UP001321861">
    <property type="component" value="Chromosome"/>
</dbReference>
<proteinExistence type="predicted"/>
<feature type="region of interest" description="Disordered" evidence="5">
    <location>
        <begin position="538"/>
        <end position="562"/>
    </location>
</feature>
<evidence type="ECO:0000259" key="6">
    <source>
        <dbReference type="PROSITE" id="PS50893"/>
    </source>
</evidence>
<dbReference type="GO" id="GO:0016887">
    <property type="term" value="F:ATP hydrolysis activity"/>
    <property type="evidence" value="ECO:0007669"/>
    <property type="project" value="InterPro"/>
</dbReference>
<dbReference type="RefSeq" id="WP_317634597.1">
    <property type="nucleotide sequence ID" value="NZ_AP026802.1"/>
</dbReference>
<evidence type="ECO:0000256" key="2">
    <source>
        <dbReference type="ARBA" id="ARBA00022741"/>
    </source>
</evidence>
<dbReference type="InterPro" id="IPR017871">
    <property type="entry name" value="ABC_transporter-like_CS"/>
</dbReference>
<dbReference type="Pfam" id="PF12848">
    <property type="entry name" value="ABC_tran_Xtn"/>
    <property type="match status" value="1"/>
</dbReference>
<evidence type="ECO:0000313" key="8">
    <source>
        <dbReference type="Proteomes" id="UP001321861"/>
    </source>
</evidence>
<keyword evidence="3 7" id="KW-0067">ATP-binding</keyword>
<dbReference type="CDD" id="cd03221">
    <property type="entry name" value="ABCF_EF-3"/>
    <property type="match status" value="2"/>
</dbReference>
<evidence type="ECO:0000256" key="5">
    <source>
        <dbReference type="SAM" id="MobiDB-lite"/>
    </source>
</evidence>
<dbReference type="Gene3D" id="3.40.50.300">
    <property type="entry name" value="P-loop containing nucleotide triphosphate hydrolases"/>
    <property type="match status" value="2"/>
</dbReference>
<evidence type="ECO:0000256" key="4">
    <source>
        <dbReference type="SAM" id="Coils"/>
    </source>
</evidence>
<dbReference type="InterPro" id="IPR032781">
    <property type="entry name" value="ABC_tran_Xtn"/>
</dbReference>
<feature type="coiled-coil region" evidence="4">
    <location>
        <begin position="579"/>
        <end position="629"/>
    </location>
</feature>
<dbReference type="AlphaFoldDB" id="A0AAU9DB22"/>
<sequence>MSILQAKNLKKEFNNNVIFDHLDLKIEKNEKIGIVGPNGVGKSTLIKMLAGLMPLDGGEIVTQSNANIAYLAQDALLTSHSTVYEEMKSAFAATLNLKKRAEKLEIEISKLAPGDEQINTKLAQYDELMQRFEEQEGYAIDAKIRKILTGFNFFEERFNEPVPNLSGGEKSRLALAKNLLTQPDLLFLDEPTNHLDLNTLIWLEDYLKSYHNALVIVSHDQYFLDRVTSRTLAFHHGTFKSYSGNYSFYLTESKKLDAEEIKHYEEQQKEREKLATFVEKNITRASTTKRAQSRRKQLEKMEVLERPDSTEKTIKLNFLAKKRSGNLVLTTNELAVGYDQEALVKNINLDVKIGEKIAVIGPNGRGKSTFVKTLVGQIPAISGGFQLGSNVEAGYYDQGFKQLDPNKTVIDQFWDEFPLMEKGDVLSRLAAVLFTGDEVNLKVETLSGGQKARLALLILMQQENNFLILDEPTNHLDIDSKEVLEKSLAKYEGTILFVSHDRYFINELADKTIDLTPNGAVTYLGDWDYYYEKNQGKSVKSSTEKNETKKSKVDQTSQPQLSFEEQKQLRKLTKEQANYEEIINKNEAFLAELQEEAAKPENGYDLEKLNDLTNQIEKTEALLDEAMTAWSEKGEEIEQFKSRKS</sequence>
<dbReference type="PROSITE" id="PS00211">
    <property type="entry name" value="ABC_TRANSPORTER_1"/>
    <property type="match status" value="2"/>
</dbReference>
<feature type="domain" description="ABC transporter" evidence="6">
    <location>
        <begin position="329"/>
        <end position="543"/>
    </location>
</feature>
<dbReference type="InterPro" id="IPR003593">
    <property type="entry name" value="AAA+_ATPase"/>
</dbReference>
<dbReference type="FunFam" id="3.40.50.300:FF:000309">
    <property type="entry name" value="ABC transporter ATP-binding protein"/>
    <property type="match status" value="1"/>
</dbReference>
<dbReference type="PANTHER" id="PTHR42855:SF2">
    <property type="entry name" value="DRUG RESISTANCE ABC TRANSPORTER,ATP-BINDING PROTEIN"/>
    <property type="match status" value="1"/>
</dbReference>
<reference evidence="7 8" key="1">
    <citation type="journal article" date="2023" name="Microbiol. Spectr.">
        <title>Symbiosis of Carpenter Bees with Uncharacterized Lactic Acid Bacteria Showing NAD Auxotrophy.</title>
        <authorList>
            <person name="Kawasaki S."/>
            <person name="Ozawa K."/>
            <person name="Mori T."/>
            <person name="Yamamoto A."/>
            <person name="Ito M."/>
            <person name="Ohkuma M."/>
            <person name="Sakamoto M."/>
            <person name="Matsutani M."/>
        </authorList>
    </citation>
    <scope>NUCLEOTIDE SEQUENCE [LARGE SCALE GENOMIC DNA]</scope>
    <source>
        <strain evidence="7 8">XA3</strain>
    </source>
</reference>
<gene>
    <name evidence="7" type="ORF">XA3_12060</name>
</gene>
<dbReference type="FunFam" id="3.40.50.300:FF:000011">
    <property type="entry name" value="Putative ABC transporter ATP-binding component"/>
    <property type="match status" value="1"/>
</dbReference>
<dbReference type="InterPro" id="IPR027417">
    <property type="entry name" value="P-loop_NTPase"/>
</dbReference>
<dbReference type="Pfam" id="PF00005">
    <property type="entry name" value="ABC_tran"/>
    <property type="match status" value="2"/>
</dbReference>
<evidence type="ECO:0000313" key="7">
    <source>
        <dbReference type="EMBL" id="BDR58765.1"/>
    </source>
</evidence>
<protein>
    <submittedName>
        <fullName evidence="7">Multidrug ABC transporter ATP-binding protein</fullName>
    </submittedName>
</protein>
<dbReference type="SMART" id="SM00382">
    <property type="entry name" value="AAA"/>
    <property type="match status" value="2"/>
</dbReference>
<dbReference type="KEGG" id="xap:XA3_12060"/>
<dbReference type="SUPFAM" id="SSF52540">
    <property type="entry name" value="P-loop containing nucleoside triphosphate hydrolases"/>
    <property type="match status" value="2"/>
</dbReference>
<keyword evidence="4" id="KW-0175">Coiled coil</keyword>
<evidence type="ECO:0000256" key="1">
    <source>
        <dbReference type="ARBA" id="ARBA00022737"/>
    </source>
</evidence>
<feature type="compositionally biased region" description="Basic and acidic residues" evidence="5">
    <location>
        <begin position="542"/>
        <end position="553"/>
    </location>
</feature>
<dbReference type="PANTHER" id="PTHR42855">
    <property type="entry name" value="ABC TRANSPORTER ATP-BINDING SUBUNIT"/>
    <property type="match status" value="1"/>
</dbReference>
<dbReference type="InterPro" id="IPR003439">
    <property type="entry name" value="ABC_transporter-like_ATP-bd"/>
</dbReference>
<dbReference type="PROSITE" id="PS50893">
    <property type="entry name" value="ABC_TRANSPORTER_2"/>
    <property type="match status" value="2"/>
</dbReference>
<organism evidence="7 8">
    <name type="scientific">Xylocopilactobacillus apicola</name>
    <dbReference type="NCBI Taxonomy" id="2932184"/>
    <lineage>
        <taxon>Bacteria</taxon>
        <taxon>Bacillati</taxon>
        <taxon>Bacillota</taxon>
        <taxon>Bacilli</taxon>
        <taxon>Lactobacillales</taxon>
        <taxon>Lactobacillaceae</taxon>
        <taxon>Xylocopilactobacillus</taxon>
    </lineage>
</organism>
<accession>A0AAU9DB22</accession>
<feature type="domain" description="ABC transporter" evidence="6">
    <location>
        <begin position="4"/>
        <end position="261"/>
    </location>
</feature>